<dbReference type="PaxDb" id="29760-VIT_10s0042g00270.t01"/>
<sequence length="45" mass="5241">MKKSFRITFGHLWKIVPGIFKGNEIRAYKILVNFSLKCAPFILKS</sequence>
<name>D7TET6_VITVI</name>
<dbReference type="Proteomes" id="UP000009183">
    <property type="component" value="Chromosome 10"/>
</dbReference>
<evidence type="ECO:0000313" key="1">
    <source>
        <dbReference type="EMBL" id="CBI29009.3"/>
    </source>
</evidence>
<gene>
    <name evidence="1" type="ordered locus">VIT_10s0042g00270</name>
</gene>
<dbReference type="AlphaFoldDB" id="D7TET6"/>
<reference evidence="2" key="1">
    <citation type="journal article" date="2007" name="Nature">
        <title>The grapevine genome sequence suggests ancestral hexaploidization in major angiosperm phyla.</title>
        <authorList>
            <consortium name="The French-Italian Public Consortium for Grapevine Genome Characterization."/>
            <person name="Jaillon O."/>
            <person name="Aury J.-M."/>
            <person name="Noel B."/>
            <person name="Policriti A."/>
            <person name="Clepet C."/>
            <person name="Casagrande A."/>
            <person name="Choisne N."/>
            <person name="Aubourg S."/>
            <person name="Vitulo N."/>
            <person name="Jubin C."/>
            <person name="Vezzi A."/>
            <person name="Legeai F."/>
            <person name="Hugueney P."/>
            <person name="Dasilva C."/>
            <person name="Horner D."/>
            <person name="Mica E."/>
            <person name="Jublot D."/>
            <person name="Poulain J."/>
            <person name="Bruyere C."/>
            <person name="Billault A."/>
            <person name="Segurens B."/>
            <person name="Gouyvenoux M."/>
            <person name="Ugarte E."/>
            <person name="Cattonaro F."/>
            <person name="Anthouard V."/>
            <person name="Vico V."/>
            <person name="Del Fabbro C."/>
            <person name="Alaux M."/>
            <person name="Di Gaspero G."/>
            <person name="Dumas V."/>
            <person name="Felice N."/>
            <person name="Paillard S."/>
            <person name="Juman I."/>
            <person name="Moroldo M."/>
            <person name="Scalabrin S."/>
            <person name="Canaguier A."/>
            <person name="Le Clainche I."/>
            <person name="Malacrida G."/>
            <person name="Durand E."/>
            <person name="Pesole G."/>
            <person name="Laucou V."/>
            <person name="Chatelet P."/>
            <person name="Merdinoglu D."/>
            <person name="Delledonne M."/>
            <person name="Pezzotti M."/>
            <person name="Lecharny A."/>
            <person name="Scarpelli C."/>
            <person name="Artiguenave F."/>
            <person name="Pe M.E."/>
            <person name="Valle G."/>
            <person name="Morgante M."/>
            <person name="Caboche M."/>
            <person name="Adam-Blondon A.-F."/>
            <person name="Weissenbach J."/>
            <person name="Quetier F."/>
            <person name="Wincker P."/>
        </authorList>
    </citation>
    <scope>NUCLEOTIDE SEQUENCE [LARGE SCALE GENOMIC DNA]</scope>
    <source>
        <strain evidence="2">cv. Pinot noir / PN40024</strain>
    </source>
</reference>
<accession>D7TET6</accession>
<dbReference type="InParanoid" id="D7TET6"/>
<organism evidence="1 2">
    <name type="scientific">Vitis vinifera</name>
    <name type="common">Grape</name>
    <dbReference type="NCBI Taxonomy" id="29760"/>
    <lineage>
        <taxon>Eukaryota</taxon>
        <taxon>Viridiplantae</taxon>
        <taxon>Streptophyta</taxon>
        <taxon>Embryophyta</taxon>
        <taxon>Tracheophyta</taxon>
        <taxon>Spermatophyta</taxon>
        <taxon>Magnoliopsida</taxon>
        <taxon>eudicotyledons</taxon>
        <taxon>Gunneridae</taxon>
        <taxon>Pentapetalae</taxon>
        <taxon>rosids</taxon>
        <taxon>Vitales</taxon>
        <taxon>Vitaceae</taxon>
        <taxon>Viteae</taxon>
        <taxon>Vitis</taxon>
    </lineage>
</organism>
<dbReference type="EMBL" id="FN595766">
    <property type="protein sequence ID" value="CBI29009.3"/>
    <property type="molecule type" value="Genomic_DNA"/>
</dbReference>
<keyword evidence="2" id="KW-1185">Reference proteome</keyword>
<dbReference type="HOGENOM" id="CLU_3208659_0_0_1"/>
<protein>
    <submittedName>
        <fullName evidence="1">Uncharacterized protein</fullName>
    </submittedName>
</protein>
<evidence type="ECO:0000313" key="2">
    <source>
        <dbReference type="Proteomes" id="UP000009183"/>
    </source>
</evidence>
<proteinExistence type="predicted"/>